<accession>A0A285VF11</accession>
<name>A0A285VF11_9MICO</name>
<dbReference type="Gene3D" id="1.10.10.10">
    <property type="entry name" value="Winged helix-like DNA-binding domain superfamily/Winged helix DNA-binding domain"/>
    <property type="match status" value="1"/>
</dbReference>
<reference evidence="7" key="1">
    <citation type="submission" date="2017-08" db="EMBL/GenBank/DDBJ databases">
        <authorList>
            <person name="Varghese N."/>
            <person name="Submissions S."/>
        </authorList>
    </citation>
    <scope>NUCLEOTIDE SEQUENCE [LARGE SCALE GENOMIC DNA]</scope>
    <source>
        <strain evidence="7">USBA17B2</strain>
    </source>
</reference>
<keyword evidence="2" id="KW-0238">DNA-binding</keyword>
<dbReference type="InterPro" id="IPR036388">
    <property type="entry name" value="WH-like_DNA-bd_sf"/>
</dbReference>
<dbReference type="GO" id="GO:0003677">
    <property type="term" value="F:DNA binding"/>
    <property type="evidence" value="ECO:0007669"/>
    <property type="project" value="UniProtKB-KW"/>
</dbReference>
<keyword evidence="1" id="KW-0805">Transcription regulation</keyword>
<gene>
    <name evidence="6" type="ORF">SAMN05421879_101663</name>
</gene>
<feature type="transmembrane region" description="Helical" evidence="4">
    <location>
        <begin position="175"/>
        <end position="198"/>
    </location>
</feature>
<evidence type="ECO:0000313" key="7">
    <source>
        <dbReference type="Proteomes" id="UP000219688"/>
    </source>
</evidence>
<feature type="transmembrane region" description="Helical" evidence="4">
    <location>
        <begin position="69"/>
        <end position="89"/>
    </location>
</feature>
<dbReference type="EMBL" id="OBQK01000001">
    <property type="protein sequence ID" value="SOC52547.1"/>
    <property type="molecule type" value="Genomic_DNA"/>
</dbReference>
<dbReference type="PANTHER" id="PTHR44688:SF16">
    <property type="entry name" value="DNA-BINDING TRANSCRIPTIONAL ACTIVATOR DEVR_DOSR"/>
    <property type="match status" value="1"/>
</dbReference>
<dbReference type="InterPro" id="IPR016032">
    <property type="entry name" value="Sig_transdc_resp-reg_C-effctor"/>
</dbReference>
<protein>
    <submittedName>
        <fullName evidence="6">Regulatory protein, luxR family</fullName>
    </submittedName>
</protein>
<dbReference type="InterPro" id="IPR000792">
    <property type="entry name" value="Tscrpt_reg_LuxR_C"/>
</dbReference>
<keyword evidence="7" id="KW-1185">Reference proteome</keyword>
<feature type="transmembrane region" description="Helical" evidence="4">
    <location>
        <begin position="237"/>
        <end position="260"/>
    </location>
</feature>
<dbReference type="PROSITE" id="PS50043">
    <property type="entry name" value="HTH_LUXR_2"/>
    <property type="match status" value="1"/>
</dbReference>
<organism evidence="6 7">
    <name type="scientific">Ornithinimicrobium cerasi</name>
    <dbReference type="NCBI Taxonomy" id="2248773"/>
    <lineage>
        <taxon>Bacteria</taxon>
        <taxon>Bacillati</taxon>
        <taxon>Actinomycetota</taxon>
        <taxon>Actinomycetes</taxon>
        <taxon>Micrococcales</taxon>
        <taxon>Ornithinimicrobiaceae</taxon>
        <taxon>Ornithinimicrobium</taxon>
    </lineage>
</organism>
<dbReference type="RefSeq" id="WP_097186811.1">
    <property type="nucleotide sequence ID" value="NZ_OBQK01000001.1"/>
</dbReference>
<dbReference type="PRINTS" id="PR00038">
    <property type="entry name" value="HTHLUXR"/>
</dbReference>
<keyword evidence="4" id="KW-1133">Transmembrane helix</keyword>
<evidence type="ECO:0000256" key="4">
    <source>
        <dbReference type="SAM" id="Phobius"/>
    </source>
</evidence>
<dbReference type="GO" id="GO:0006355">
    <property type="term" value="P:regulation of DNA-templated transcription"/>
    <property type="evidence" value="ECO:0007669"/>
    <property type="project" value="InterPro"/>
</dbReference>
<evidence type="ECO:0000256" key="2">
    <source>
        <dbReference type="ARBA" id="ARBA00023125"/>
    </source>
</evidence>
<keyword evidence="3" id="KW-0804">Transcription</keyword>
<evidence type="ECO:0000256" key="1">
    <source>
        <dbReference type="ARBA" id="ARBA00023015"/>
    </source>
</evidence>
<keyword evidence="4" id="KW-0812">Transmembrane</keyword>
<dbReference type="Proteomes" id="UP000219688">
    <property type="component" value="Unassembled WGS sequence"/>
</dbReference>
<evidence type="ECO:0000256" key="3">
    <source>
        <dbReference type="ARBA" id="ARBA00023163"/>
    </source>
</evidence>
<feature type="transmembrane region" description="Helical" evidence="4">
    <location>
        <begin position="38"/>
        <end position="57"/>
    </location>
</feature>
<feature type="transmembrane region" description="Helical" evidence="4">
    <location>
        <begin position="210"/>
        <end position="231"/>
    </location>
</feature>
<dbReference type="CDD" id="cd06170">
    <property type="entry name" value="LuxR_C_like"/>
    <property type="match status" value="1"/>
</dbReference>
<dbReference type="AlphaFoldDB" id="A0A285VF11"/>
<feature type="domain" description="HTH luxR-type" evidence="5">
    <location>
        <begin position="286"/>
        <end position="356"/>
    </location>
</feature>
<proteinExistence type="predicted"/>
<dbReference type="SMART" id="SM00421">
    <property type="entry name" value="HTH_LUXR"/>
    <property type="match status" value="1"/>
</dbReference>
<dbReference type="SUPFAM" id="SSF46894">
    <property type="entry name" value="C-terminal effector domain of the bipartite response regulators"/>
    <property type="match status" value="1"/>
</dbReference>
<feature type="transmembrane region" description="Helical" evidence="4">
    <location>
        <begin position="136"/>
        <end position="155"/>
    </location>
</feature>
<evidence type="ECO:0000313" key="6">
    <source>
        <dbReference type="EMBL" id="SOC52547.1"/>
    </source>
</evidence>
<feature type="transmembrane region" description="Helical" evidence="4">
    <location>
        <begin position="101"/>
        <end position="124"/>
    </location>
</feature>
<dbReference type="Pfam" id="PF00196">
    <property type="entry name" value="GerE"/>
    <property type="match status" value="1"/>
</dbReference>
<keyword evidence="4" id="KW-0472">Membrane</keyword>
<evidence type="ECO:0000259" key="5">
    <source>
        <dbReference type="PROSITE" id="PS50043"/>
    </source>
</evidence>
<dbReference type="PROSITE" id="PS00622">
    <property type="entry name" value="HTH_LUXR_1"/>
    <property type="match status" value="1"/>
</dbReference>
<dbReference type="PANTHER" id="PTHR44688">
    <property type="entry name" value="DNA-BINDING TRANSCRIPTIONAL ACTIVATOR DEVR_DOSR"/>
    <property type="match status" value="1"/>
</dbReference>
<sequence>MAVLRQRRALVLVAVVACLAGLLVVVSRWVTEPVAATRVPVLLAAAVCAGALLRVATTGPGWVLWRRTLLALALLALAYPGSWAAAVIAGSTGTGGWSERVAVSLATVAHLPVLASFTLLPLLAVSYLGQGTRSRVAWVVLGLGAGSAVSLVLFLEDGEPVGLPALVPWAPGAVFGATTNLLFLVVVVLAGPLAALLAARRAPGHAARRLASVAAAALGGSVLVMACGALATMGGGGAVVVLVSMYAALATVALGCSAALSTPSGEAAPAPCPATVADPSPGRTADAGHHPALTARENEIVGLLAEGLSNAGIAARLVLSPRTVDAHLRSAFVKLDLPEGPEHNRRVHAAVTWHGGLVRDPRRSDSAVP</sequence>